<dbReference type="InterPro" id="IPR029063">
    <property type="entry name" value="SAM-dependent_MTases_sf"/>
</dbReference>
<proteinExistence type="predicted"/>
<evidence type="ECO:0000313" key="2">
    <source>
        <dbReference type="Proteomes" id="UP001187531"/>
    </source>
</evidence>
<dbReference type="AlphaFoldDB" id="A0AA88I6S3"/>
<dbReference type="Gene3D" id="3.40.50.150">
    <property type="entry name" value="Vaccinia Virus protein VP39"/>
    <property type="match status" value="1"/>
</dbReference>
<dbReference type="Proteomes" id="UP001187531">
    <property type="component" value="Unassembled WGS sequence"/>
</dbReference>
<name>A0AA88I6S3_ARTSF</name>
<dbReference type="SUPFAM" id="SSF53335">
    <property type="entry name" value="S-adenosyl-L-methionine-dependent methyltransferases"/>
    <property type="match status" value="1"/>
</dbReference>
<keyword evidence="2" id="KW-1185">Reference proteome</keyword>
<organism evidence="1 2">
    <name type="scientific">Artemia franciscana</name>
    <name type="common">Brine shrimp</name>
    <name type="synonym">Artemia sanfranciscana</name>
    <dbReference type="NCBI Taxonomy" id="6661"/>
    <lineage>
        <taxon>Eukaryota</taxon>
        <taxon>Metazoa</taxon>
        <taxon>Ecdysozoa</taxon>
        <taxon>Arthropoda</taxon>
        <taxon>Crustacea</taxon>
        <taxon>Branchiopoda</taxon>
        <taxon>Anostraca</taxon>
        <taxon>Artemiidae</taxon>
        <taxon>Artemia</taxon>
    </lineage>
</organism>
<comment type="caution">
    <text evidence="1">The sequence shown here is derived from an EMBL/GenBank/DDBJ whole genome shotgun (WGS) entry which is preliminary data.</text>
</comment>
<gene>
    <name evidence="1" type="ORF">QYM36_002782</name>
</gene>
<sequence>MLLTKKESILRDQYEELSIAYFVLLLKSSSQHLFDTGLKCENSKSYLVISCEVNPQMVAELEKRVQDTLMQSKLDIKIGDALKRDLPYFDLCVANLQYQLSSPIVFRLQHAFNKEGIHFA</sequence>
<accession>A0AA88I6S3</accession>
<evidence type="ECO:0000313" key="1">
    <source>
        <dbReference type="EMBL" id="KAK2722359.1"/>
    </source>
</evidence>
<dbReference type="EMBL" id="JAVRJZ010000005">
    <property type="protein sequence ID" value="KAK2722359.1"/>
    <property type="molecule type" value="Genomic_DNA"/>
</dbReference>
<protein>
    <submittedName>
        <fullName evidence="1">Uncharacterized protein</fullName>
    </submittedName>
</protein>
<reference evidence="1" key="1">
    <citation type="submission" date="2023-07" db="EMBL/GenBank/DDBJ databases">
        <title>Chromosome-level genome assembly of Artemia franciscana.</title>
        <authorList>
            <person name="Jo E."/>
        </authorList>
    </citation>
    <scope>NUCLEOTIDE SEQUENCE</scope>
    <source>
        <tissue evidence="1">Whole body</tissue>
    </source>
</reference>